<reference evidence="1 2" key="1">
    <citation type="submission" date="2015-08" db="EMBL/GenBank/DDBJ databases">
        <authorList>
            <person name="Babu N.S."/>
            <person name="Beckwith C.J."/>
            <person name="Beseler K.G."/>
            <person name="Brison A."/>
            <person name="Carone J.V."/>
            <person name="Caskin T.P."/>
            <person name="Diamond M."/>
            <person name="Durham M.E."/>
            <person name="Foxe J.M."/>
            <person name="Go M."/>
            <person name="Henderson B.A."/>
            <person name="Jones I.B."/>
            <person name="McGettigan J.A."/>
            <person name="Micheletti S.J."/>
            <person name="Nasrallah M.E."/>
            <person name="Ortiz D."/>
            <person name="Piller C.R."/>
            <person name="Privatt S.R."/>
            <person name="Schneider S.L."/>
            <person name="Sharp S."/>
            <person name="Smith T.C."/>
            <person name="Stanton J.D."/>
            <person name="Ullery H.E."/>
            <person name="Wilson R.J."/>
            <person name="Serrano M.G."/>
            <person name="Buck G."/>
            <person name="Lee V."/>
            <person name="Wang Y."/>
            <person name="Carvalho R."/>
            <person name="Voegtly L."/>
            <person name="Shi R."/>
            <person name="Duckworth R."/>
            <person name="Johnson A."/>
            <person name="Loviza R."/>
            <person name="Walstead R."/>
            <person name="Shah Z."/>
            <person name="Kiflezghi M."/>
            <person name="Wade K."/>
            <person name="Ball S.L."/>
            <person name="Bradley K.W."/>
            <person name="Asai D.J."/>
            <person name="Bowman C.A."/>
            <person name="Russell D.A."/>
            <person name="Pope W.H."/>
            <person name="Jacobs-Sera D."/>
            <person name="Hendrix R.W."/>
            <person name="Hatfull G.F."/>
        </authorList>
    </citation>
    <scope>NUCLEOTIDE SEQUENCE [LARGE SCALE GENOMIC DNA]</scope>
    <source>
        <strain evidence="1 2">PUDD_83A45</strain>
    </source>
</reference>
<evidence type="ECO:0000313" key="2">
    <source>
        <dbReference type="Proteomes" id="UP000060016"/>
    </source>
</evidence>
<sequence length="104" mass="11161">MEAHWGPELDTDELRSRFGAAMATYEETAAQLNREKVDVRAVDFGEGFAVQGARIVSALETLHGTTLSYLDNRRGTWNSILALVDDVENQDGSGAGAFSGVSGL</sequence>
<keyword evidence="2" id="KW-1185">Reference proteome</keyword>
<dbReference type="Proteomes" id="UP000060016">
    <property type="component" value="Chromosome"/>
</dbReference>
<dbReference type="RefSeq" id="WP_052205340.1">
    <property type="nucleotide sequence ID" value="NZ_CP012342.1"/>
</dbReference>
<evidence type="ECO:0008006" key="3">
    <source>
        <dbReference type="Google" id="ProtNLM"/>
    </source>
</evidence>
<dbReference type="EMBL" id="CP012342">
    <property type="protein sequence ID" value="AKV59073.1"/>
    <property type="molecule type" value="Genomic_DNA"/>
</dbReference>
<accession>A0A0K1RCF4</accession>
<evidence type="ECO:0000313" key="1">
    <source>
        <dbReference type="EMBL" id="AKV59073.1"/>
    </source>
</evidence>
<dbReference type="KEGG" id="crie:AK829_07790"/>
<gene>
    <name evidence="1" type="ORF">AK829_07790</name>
</gene>
<protein>
    <recommendedName>
        <fullName evidence="3">ESX-1 secretion-associated protein</fullName>
    </recommendedName>
</protein>
<proteinExistence type="predicted"/>
<organism evidence="1 2">
    <name type="scientific">Corynebacterium riegelii</name>
    <dbReference type="NCBI Taxonomy" id="156976"/>
    <lineage>
        <taxon>Bacteria</taxon>
        <taxon>Bacillati</taxon>
        <taxon>Actinomycetota</taxon>
        <taxon>Actinomycetes</taxon>
        <taxon>Mycobacteriales</taxon>
        <taxon>Corynebacteriaceae</taxon>
        <taxon>Corynebacterium</taxon>
    </lineage>
</organism>
<dbReference type="AlphaFoldDB" id="A0A0K1RCF4"/>
<dbReference type="PATRIC" id="fig|156976.3.peg.1559"/>
<name>A0A0K1RCF4_9CORY</name>